<feature type="domain" description="Type II secretion system protein GspF" evidence="7">
    <location>
        <begin position="177"/>
        <end position="304"/>
    </location>
</feature>
<dbReference type="InterPro" id="IPR042094">
    <property type="entry name" value="T2SS_GspF_sf"/>
</dbReference>
<evidence type="ECO:0000256" key="4">
    <source>
        <dbReference type="ARBA" id="ARBA00022989"/>
    </source>
</evidence>
<dbReference type="PANTHER" id="PTHR35007">
    <property type="entry name" value="INTEGRAL MEMBRANE PROTEIN-RELATED"/>
    <property type="match status" value="1"/>
</dbReference>
<dbReference type="Gene3D" id="1.20.81.30">
    <property type="entry name" value="Type II secretion system (T2SS), domain F"/>
    <property type="match status" value="1"/>
</dbReference>
<dbReference type="AlphaFoldDB" id="A0A557PH80"/>
<feature type="transmembrane region" description="Helical" evidence="6">
    <location>
        <begin position="289"/>
        <end position="310"/>
    </location>
</feature>
<dbReference type="Proteomes" id="UP000319828">
    <property type="component" value="Unassembled WGS sequence"/>
</dbReference>
<dbReference type="EMBL" id="VMKJ01000001">
    <property type="protein sequence ID" value="TVO40006.1"/>
    <property type="molecule type" value="Genomic_DNA"/>
</dbReference>
<sequence length="317" mass="35162">MDSLLNVFDFSQLNNTSREWLVLLAIMLATIMAVMACGMLIFGHHNSVKRRLASVNGQESSRSSARYSPKVSNTLENLSSYILPTNEKEKEGVRHQLMHAGFYQKTAVANFYAIKLFASLFFLLIAALVYIFMGGDVSIPTLLITALAAGVFLPNIALNRLIKHRQREIRNGIADMLDLLVVCTESGLGFVASLRRVSDELYISHPELADELDTVCVKIKAGVEMPDAFHGLITRTGLEEFRGLVAMLAHANKVGGSIAKTLRDYADDYRDKRNQAAEEIAAKIPTQMLFPMLIFIWPCFFIVAVGPAILSLMDAFK</sequence>
<dbReference type="RefSeq" id="WP_144229736.1">
    <property type="nucleotide sequence ID" value="NZ_CANNCB010000004.1"/>
</dbReference>
<accession>A0A557PH80</accession>
<keyword evidence="5 6" id="KW-0472">Membrane</keyword>
<feature type="transmembrane region" description="Helical" evidence="6">
    <location>
        <begin position="112"/>
        <end position="133"/>
    </location>
</feature>
<proteinExistence type="predicted"/>
<evidence type="ECO:0000313" key="9">
    <source>
        <dbReference type="Proteomes" id="UP000319828"/>
    </source>
</evidence>
<organism evidence="8 9">
    <name type="scientific">Vibrio algivorus</name>
    <dbReference type="NCBI Taxonomy" id="1667024"/>
    <lineage>
        <taxon>Bacteria</taxon>
        <taxon>Pseudomonadati</taxon>
        <taxon>Pseudomonadota</taxon>
        <taxon>Gammaproteobacteria</taxon>
        <taxon>Vibrionales</taxon>
        <taxon>Vibrionaceae</taxon>
        <taxon>Vibrio</taxon>
    </lineage>
</organism>
<evidence type="ECO:0000256" key="5">
    <source>
        <dbReference type="ARBA" id="ARBA00023136"/>
    </source>
</evidence>
<keyword evidence="2" id="KW-1003">Cell membrane</keyword>
<dbReference type="PANTHER" id="PTHR35007:SF2">
    <property type="entry name" value="PILUS ASSEMBLE PROTEIN"/>
    <property type="match status" value="1"/>
</dbReference>
<feature type="transmembrane region" description="Helical" evidence="6">
    <location>
        <begin position="20"/>
        <end position="42"/>
    </location>
</feature>
<dbReference type="OrthoDB" id="9810662at2"/>
<comment type="subcellular location">
    <subcellularLocation>
        <location evidence="1">Cell membrane</location>
        <topology evidence="1">Multi-pass membrane protein</topology>
    </subcellularLocation>
</comment>
<name>A0A557PH80_9VIBR</name>
<evidence type="ECO:0000256" key="2">
    <source>
        <dbReference type="ARBA" id="ARBA00022475"/>
    </source>
</evidence>
<evidence type="ECO:0000256" key="3">
    <source>
        <dbReference type="ARBA" id="ARBA00022692"/>
    </source>
</evidence>
<evidence type="ECO:0000259" key="7">
    <source>
        <dbReference type="Pfam" id="PF00482"/>
    </source>
</evidence>
<dbReference type="InterPro" id="IPR018076">
    <property type="entry name" value="T2SS_GspF_dom"/>
</dbReference>
<dbReference type="Pfam" id="PF00482">
    <property type="entry name" value="T2SSF"/>
    <property type="match status" value="1"/>
</dbReference>
<gene>
    <name evidence="8" type="ORF">FOF44_00680</name>
</gene>
<reference evidence="8 9" key="1">
    <citation type="submission" date="2019-07" db="EMBL/GenBank/DDBJ databases">
        <title>The draft genome sequence of Vibrio algivorus M1486.</title>
        <authorList>
            <person name="Meng X."/>
        </authorList>
    </citation>
    <scope>NUCLEOTIDE SEQUENCE [LARGE SCALE GENOMIC DNA]</scope>
    <source>
        <strain evidence="8 9">M1486</strain>
    </source>
</reference>
<protein>
    <submittedName>
        <fullName evidence="8">Type II secretion system F family protein</fullName>
    </submittedName>
</protein>
<keyword evidence="3 6" id="KW-0812">Transmembrane</keyword>
<feature type="transmembrane region" description="Helical" evidence="6">
    <location>
        <begin position="139"/>
        <end position="158"/>
    </location>
</feature>
<dbReference type="GO" id="GO:0005886">
    <property type="term" value="C:plasma membrane"/>
    <property type="evidence" value="ECO:0007669"/>
    <property type="project" value="UniProtKB-SubCell"/>
</dbReference>
<comment type="caution">
    <text evidence="8">The sequence shown here is derived from an EMBL/GenBank/DDBJ whole genome shotgun (WGS) entry which is preliminary data.</text>
</comment>
<keyword evidence="4 6" id="KW-1133">Transmembrane helix</keyword>
<evidence type="ECO:0000256" key="6">
    <source>
        <dbReference type="SAM" id="Phobius"/>
    </source>
</evidence>
<evidence type="ECO:0000256" key="1">
    <source>
        <dbReference type="ARBA" id="ARBA00004651"/>
    </source>
</evidence>
<evidence type="ECO:0000313" key="8">
    <source>
        <dbReference type="EMBL" id="TVO40006.1"/>
    </source>
</evidence>